<dbReference type="STRING" id="1123029.SAMN02745172_02943"/>
<proteinExistence type="predicted"/>
<evidence type="ECO:0000256" key="1">
    <source>
        <dbReference type="SAM" id="Coils"/>
    </source>
</evidence>
<keyword evidence="3" id="KW-1185">Reference proteome</keyword>
<dbReference type="EMBL" id="FRXO01000005">
    <property type="protein sequence ID" value="SHO66288.1"/>
    <property type="molecule type" value="Genomic_DNA"/>
</dbReference>
<dbReference type="RefSeq" id="WP_073629920.1">
    <property type="nucleotide sequence ID" value="NZ_FRXO01000005.1"/>
</dbReference>
<organism evidence="2 3">
    <name type="scientific">Pseudoxanthobacter soli DSM 19599</name>
    <dbReference type="NCBI Taxonomy" id="1123029"/>
    <lineage>
        <taxon>Bacteria</taxon>
        <taxon>Pseudomonadati</taxon>
        <taxon>Pseudomonadota</taxon>
        <taxon>Alphaproteobacteria</taxon>
        <taxon>Hyphomicrobiales</taxon>
        <taxon>Segnochrobactraceae</taxon>
        <taxon>Pseudoxanthobacter</taxon>
    </lineage>
</organism>
<dbReference type="Proteomes" id="UP000186406">
    <property type="component" value="Unassembled WGS sequence"/>
</dbReference>
<gene>
    <name evidence="2" type="ORF">SAMN02745172_02943</name>
</gene>
<evidence type="ECO:0008006" key="4">
    <source>
        <dbReference type="Google" id="ProtNLM"/>
    </source>
</evidence>
<name>A0A1M7ZN06_9HYPH</name>
<dbReference type="AlphaFoldDB" id="A0A1M7ZN06"/>
<protein>
    <recommendedName>
        <fullName evidence="4">Flagellar export protein FliJ</fullName>
    </recommendedName>
</protein>
<accession>A0A1M7ZN06</accession>
<evidence type="ECO:0000313" key="3">
    <source>
        <dbReference type="Proteomes" id="UP000186406"/>
    </source>
</evidence>
<sequence>MKPRDNLIRAKQFQLEDARRRLAQIEVMVGELMRMAGELDQQIDVEEKKSGVTDPEHFAYPTFARAARQRRDNLLASIDGLAEQRAQAADAVAAAEADLATVVQKAERADERLVTARVSTLGGRAPARAAAAQISR</sequence>
<keyword evidence="1" id="KW-0175">Coiled coil</keyword>
<reference evidence="2 3" key="1">
    <citation type="submission" date="2016-12" db="EMBL/GenBank/DDBJ databases">
        <authorList>
            <person name="Song W.-J."/>
            <person name="Kurnit D.M."/>
        </authorList>
    </citation>
    <scope>NUCLEOTIDE SEQUENCE [LARGE SCALE GENOMIC DNA]</scope>
    <source>
        <strain evidence="2 3">DSM 19599</strain>
    </source>
</reference>
<dbReference type="OrthoDB" id="7871364at2"/>
<feature type="coiled-coil region" evidence="1">
    <location>
        <begin position="64"/>
        <end position="112"/>
    </location>
</feature>
<evidence type="ECO:0000313" key="2">
    <source>
        <dbReference type="EMBL" id="SHO66288.1"/>
    </source>
</evidence>